<evidence type="ECO:0000313" key="3">
    <source>
        <dbReference type="Proteomes" id="UP000199138"/>
    </source>
</evidence>
<dbReference type="Proteomes" id="UP000199138">
    <property type="component" value="Unassembled WGS sequence"/>
</dbReference>
<sequence length="199" mass="23518">MWLFISDEIPVSLLVGVFILFMFFVLVIKYRYIYFRIQNASPEALYFDDVRKVYDALQKGKEPQEKYIHTYANQLGKRVLLYELLLKYNRLELFPEALQNRKDFAASYVALWLEDHMEVDEIPPRLEHATTKYLKDGTVLEVFQFEMYEPHILASKGVLYAYAGYLSDNPKELGSPDFEYSNLSTEMLAIERLEELQRV</sequence>
<dbReference type="RefSeq" id="WP_093025896.1">
    <property type="nucleotide sequence ID" value="NZ_FPBK01000012.1"/>
</dbReference>
<evidence type="ECO:0000313" key="2">
    <source>
        <dbReference type="EMBL" id="SFU67196.1"/>
    </source>
</evidence>
<keyword evidence="3" id="KW-1185">Reference proteome</keyword>
<proteinExistence type="predicted"/>
<reference evidence="3" key="1">
    <citation type="submission" date="2016-10" db="EMBL/GenBank/DDBJ databases">
        <authorList>
            <person name="Varghese N."/>
            <person name="Submissions S."/>
        </authorList>
    </citation>
    <scope>NUCLEOTIDE SEQUENCE [LARGE SCALE GENOMIC DNA]</scope>
    <source>
        <strain evidence="3">CGMCC 1.12333</strain>
    </source>
</reference>
<evidence type="ECO:0000256" key="1">
    <source>
        <dbReference type="SAM" id="Phobius"/>
    </source>
</evidence>
<feature type="transmembrane region" description="Helical" evidence="1">
    <location>
        <begin position="12"/>
        <end position="32"/>
    </location>
</feature>
<name>A0A1I7I357_9FLAO</name>
<dbReference type="EMBL" id="FPBK01000012">
    <property type="protein sequence ID" value="SFU67196.1"/>
    <property type="molecule type" value="Genomic_DNA"/>
</dbReference>
<keyword evidence="1" id="KW-0812">Transmembrane</keyword>
<keyword evidence="1" id="KW-1133">Transmembrane helix</keyword>
<protein>
    <submittedName>
        <fullName evidence="2">Uncharacterized protein</fullName>
    </submittedName>
</protein>
<accession>A0A1I7I357</accession>
<dbReference type="STRING" id="1224947.SAMN05216480_112107"/>
<dbReference type="AlphaFoldDB" id="A0A1I7I357"/>
<gene>
    <name evidence="2" type="ORF">SAMN05216480_112107</name>
</gene>
<organism evidence="2 3">
    <name type="scientific">Pustulibacterium marinum</name>
    <dbReference type="NCBI Taxonomy" id="1224947"/>
    <lineage>
        <taxon>Bacteria</taxon>
        <taxon>Pseudomonadati</taxon>
        <taxon>Bacteroidota</taxon>
        <taxon>Flavobacteriia</taxon>
        <taxon>Flavobacteriales</taxon>
        <taxon>Flavobacteriaceae</taxon>
        <taxon>Pustulibacterium</taxon>
    </lineage>
</organism>
<keyword evidence="1" id="KW-0472">Membrane</keyword>